<dbReference type="AlphaFoldDB" id="X1UDU3"/>
<dbReference type="EMBL" id="BARW01020053">
    <property type="protein sequence ID" value="GAJ01757.1"/>
    <property type="molecule type" value="Genomic_DNA"/>
</dbReference>
<reference evidence="1" key="1">
    <citation type="journal article" date="2014" name="Front. Microbiol.">
        <title>High frequency of phylogenetically diverse reductive dehalogenase-homologous genes in deep subseafloor sedimentary metagenomes.</title>
        <authorList>
            <person name="Kawai M."/>
            <person name="Futagami T."/>
            <person name="Toyoda A."/>
            <person name="Takaki Y."/>
            <person name="Nishi S."/>
            <person name="Hori S."/>
            <person name="Arai W."/>
            <person name="Tsubouchi T."/>
            <person name="Morono Y."/>
            <person name="Uchiyama I."/>
            <person name="Ito T."/>
            <person name="Fujiyama A."/>
            <person name="Inagaki F."/>
            <person name="Takami H."/>
        </authorList>
    </citation>
    <scope>NUCLEOTIDE SEQUENCE</scope>
    <source>
        <strain evidence="1">Expedition CK06-06</strain>
    </source>
</reference>
<proteinExistence type="predicted"/>
<evidence type="ECO:0000313" key="1">
    <source>
        <dbReference type="EMBL" id="GAJ01757.1"/>
    </source>
</evidence>
<name>X1UDU3_9ZZZZ</name>
<protein>
    <submittedName>
        <fullName evidence="1">Uncharacterized protein</fullName>
    </submittedName>
</protein>
<gene>
    <name evidence="1" type="ORF">S12H4_33954</name>
</gene>
<comment type="caution">
    <text evidence="1">The sequence shown here is derived from an EMBL/GenBank/DDBJ whole genome shotgun (WGS) entry which is preliminary data.</text>
</comment>
<sequence>MITKPTLVGARWDAFVINWDRRLTEYALNKSQIEAELWILTPEIFIGRKTWEELRELYSEKDGAK</sequence>
<accession>X1UDU3</accession>
<organism evidence="1">
    <name type="scientific">marine sediment metagenome</name>
    <dbReference type="NCBI Taxonomy" id="412755"/>
    <lineage>
        <taxon>unclassified sequences</taxon>
        <taxon>metagenomes</taxon>
        <taxon>ecological metagenomes</taxon>
    </lineage>
</organism>